<dbReference type="AlphaFoldDB" id="A0A1W6MQK5"/>
<reference evidence="1 2" key="1">
    <citation type="submission" date="2017-02" db="EMBL/GenBank/DDBJ databases">
        <authorList>
            <person name="Peterson S.W."/>
        </authorList>
    </citation>
    <scope>NUCLEOTIDE SEQUENCE [LARGE SCALE GENOMIC DNA]</scope>
    <source>
        <strain evidence="1 2">S285</strain>
    </source>
</reference>
<dbReference type="KEGG" id="mbry:B1812_01035"/>
<organism evidence="1 2">
    <name type="scientific">Methylocystis bryophila</name>
    <dbReference type="NCBI Taxonomy" id="655015"/>
    <lineage>
        <taxon>Bacteria</taxon>
        <taxon>Pseudomonadati</taxon>
        <taxon>Pseudomonadota</taxon>
        <taxon>Alphaproteobacteria</taxon>
        <taxon>Hyphomicrobiales</taxon>
        <taxon>Methylocystaceae</taxon>
        <taxon>Methylocystis</taxon>
    </lineage>
</organism>
<evidence type="ECO:0000313" key="1">
    <source>
        <dbReference type="EMBL" id="ARN79890.1"/>
    </source>
</evidence>
<accession>A0A1W6MQK5</accession>
<name>A0A1W6MQK5_9HYPH</name>
<sequence length="275" mass="29650">MASLVSSWGLARASPLLARAATAAGRDSSTTGRSLALGQPRRLVLLCKNERSDMALTSKAALGRYSPAQGLSGPELPREGRRAGGKIEIVHGQEIDPFFAEGLDLPSRGRMSGPRRQRVAINTRTDTLEYEHGRGRLTPAAYATGRYIDAVLEAANGRRSSRDFGERHDQQLSPLALQHAMAARIDAGRAAGTLKEAMTRELGAETARLVVLIIGESLSFREIARMDARVEGKNREAAPNGKGRDCERAARRIGGLFRTGLEDLAVAWEKKGSPV</sequence>
<dbReference type="EMBL" id="CP019948">
    <property type="protein sequence ID" value="ARN79890.1"/>
    <property type="molecule type" value="Genomic_DNA"/>
</dbReference>
<keyword evidence="2" id="KW-1185">Reference proteome</keyword>
<evidence type="ECO:0000313" key="2">
    <source>
        <dbReference type="Proteomes" id="UP000193978"/>
    </source>
</evidence>
<gene>
    <name evidence="1" type="ORF">B1812_01035</name>
</gene>
<protein>
    <submittedName>
        <fullName evidence="1">Uncharacterized protein</fullName>
    </submittedName>
</protein>
<proteinExistence type="predicted"/>
<dbReference type="Proteomes" id="UP000193978">
    <property type="component" value="Chromosome"/>
</dbReference>